<dbReference type="EMBL" id="JQIF01000065">
    <property type="protein sequence ID" value="KGJ52492.1"/>
    <property type="molecule type" value="Genomic_DNA"/>
</dbReference>
<dbReference type="RefSeq" id="WP_044906253.1">
    <property type="nucleotide sequence ID" value="NZ_JQIF01000065.1"/>
</dbReference>
<reference evidence="1 2" key="1">
    <citation type="submission" date="2014-08" db="EMBL/GenBank/DDBJ databases">
        <title>Clostridium innocuum, an unnegligible vancomycin-resistant pathogen causing extra-intestinal infections.</title>
        <authorList>
            <person name="Feng Y."/>
            <person name="Chiu C.-H."/>
        </authorList>
    </citation>
    <scope>NUCLEOTIDE SEQUENCE [LARGE SCALE GENOMIC DNA]</scope>
    <source>
        <strain evidence="1 2">AN88</strain>
    </source>
</reference>
<name>A0A099I5G1_CLOIN</name>
<comment type="caution">
    <text evidence="1">The sequence shown here is derived from an EMBL/GenBank/DDBJ whole genome shotgun (WGS) entry which is preliminary data.</text>
</comment>
<accession>A0A099I5G1</accession>
<organism evidence="1 2">
    <name type="scientific">Clostridium innocuum</name>
    <dbReference type="NCBI Taxonomy" id="1522"/>
    <lineage>
        <taxon>Bacteria</taxon>
        <taxon>Bacillati</taxon>
        <taxon>Bacillota</taxon>
        <taxon>Clostridia</taxon>
        <taxon>Eubacteriales</taxon>
        <taxon>Clostridiaceae</taxon>
        <taxon>Clostridium</taxon>
    </lineage>
</organism>
<dbReference type="Proteomes" id="UP000030008">
    <property type="component" value="Unassembled WGS sequence"/>
</dbReference>
<proteinExistence type="predicted"/>
<evidence type="ECO:0000313" key="1">
    <source>
        <dbReference type="EMBL" id="KGJ52492.1"/>
    </source>
</evidence>
<protein>
    <submittedName>
        <fullName evidence="1">Uncharacterized protein</fullName>
    </submittedName>
</protein>
<sequence length="69" mass="8024">MLVLGVNKILNWCQIVSGGRRYTCPTKEIDGKLLFAFKKAWHPVEEYITEHTDELVEEGGRIFSRPFKK</sequence>
<gene>
    <name evidence="1" type="ORF">CIAN88_14695</name>
</gene>
<dbReference type="AlphaFoldDB" id="A0A099I5G1"/>
<evidence type="ECO:0000313" key="2">
    <source>
        <dbReference type="Proteomes" id="UP000030008"/>
    </source>
</evidence>